<protein>
    <recommendedName>
        <fullName evidence="3">Heterokaryon incompatibility domain-containing protein</fullName>
    </recommendedName>
</protein>
<sequence length="776" mass="89305">MNWIPKSAQVANPFPDVVSITTDDYDHNTDWCGYPERQGYKPRNYRQWLSFFQDPPSGFDAFLERWLFWGALERSLNIGHLEKKNFLRVRHGRPVIRLKKALRVLSAEDELHHHVNSWYINQSFLTPYCPFDEDEVAPSFFEAASREGMDFAQVPMYFFCRYSGSYFHDNRRSQNLIWATCLLHEMVRTDLVGSYLVDDELVLRHDLLVLGVQEQVENEPGAIQRLLDLGWCPWEVRMLTERFDMTFCFYLSQMQRPDATQSHVRLEGTGQRCCSETGCVIKQIDNSTYTTAHAAFCDGCEDVNVDPERLAIALRSGPGRIPIISVDDTHSPESPIQVVPHMNGEHHKRAYIAISHVWSDGLGNLFRNALPYCQLRRIKDLVQVYNHARKQSSQIHYFWLDTSCVPPDSANDPDLQKLAIHILRDTYDEAAAVIVLDRWLFQTDTVGMPTSEKLAQSLLAPLGKLLFVFNQVELFNADWAYSRHLILGRYTELRHEKFPIYADAELFQAKPSMILRSMKYRSTSVRSDEPLCLAVLFRLDPVVIGTTPEQLRMRVLWKMLGDVPIHLLFWDFPRHTGIRGTQWAPTTLLHPTGTFGTSSGLPLKDAVDGQVTEHGLRVQVQGITFIVRNKDEFGARTVYLRLPCGKELLFDPHTVVVASSFVRTIDKPWNGSAEEPLDQSELKRLRAFYNYGKEFALVWLRQSEDSDPHFAEVPAILVSVETRRTDGTLLVHHIEGVVVKEWQREVHNERTHLTVIKDAGPLHAEETKADQVWFID</sequence>
<gene>
    <name evidence="1" type="ORF">OHC33_005336</name>
</gene>
<comment type="caution">
    <text evidence="1">The sequence shown here is derived from an EMBL/GenBank/DDBJ whole genome shotgun (WGS) entry which is preliminary data.</text>
</comment>
<evidence type="ECO:0008006" key="3">
    <source>
        <dbReference type="Google" id="ProtNLM"/>
    </source>
</evidence>
<proteinExistence type="predicted"/>
<dbReference type="PANTHER" id="PTHR39596">
    <property type="match status" value="1"/>
</dbReference>
<name>A0AAN8IMN8_9EURO</name>
<reference evidence="1 2" key="1">
    <citation type="submission" date="2022-12" db="EMBL/GenBank/DDBJ databases">
        <title>Genomic features and morphological characterization of a novel Knufia sp. strain isolated from spacecraft assembly facility.</title>
        <authorList>
            <person name="Teixeira M."/>
            <person name="Chander A.M."/>
            <person name="Stajich J.E."/>
            <person name="Venkateswaran K."/>
        </authorList>
    </citation>
    <scope>NUCLEOTIDE SEQUENCE [LARGE SCALE GENOMIC DNA]</scope>
    <source>
        <strain evidence="1 2">FJI-L2-BK-P2</strain>
    </source>
</reference>
<dbReference type="AlphaFoldDB" id="A0AAN8IMN8"/>
<evidence type="ECO:0000313" key="2">
    <source>
        <dbReference type="Proteomes" id="UP001316803"/>
    </source>
</evidence>
<dbReference type="EMBL" id="JAKLMC020000011">
    <property type="protein sequence ID" value="KAK5953392.1"/>
    <property type="molecule type" value="Genomic_DNA"/>
</dbReference>
<keyword evidence="2" id="KW-1185">Reference proteome</keyword>
<dbReference type="Proteomes" id="UP001316803">
    <property type="component" value="Unassembled WGS sequence"/>
</dbReference>
<evidence type="ECO:0000313" key="1">
    <source>
        <dbReference type="EMBL" id="KAK5953392.1"/>
    </source>
</evidence>
<dbReference type="PANTHER" id="PTHR39596:SF3">
    <property type="entry name" value="HETEROKARYON INCOMPATIBILITY DOMAIN-CONTAINING PROTEIN"/>
    <property type="match status" value="1"/>
</dbReference>
<organism evidence="1 2">
    <name type="scientific">Knufia fluminis</name>
    <dbReference type="NCBI Taxonomy" id="191047"/>
    <lineage>
        <taxon>Eukaryota</taxon>
        <taxon>Fungi</taxon>
        <taxon>Dikarya</taxon>
        <taxon>Ascomycota</taxon>
        <taxon>Pezizomycotina</taxon>
        <taxon>Eurotiomycetes</taxon>
        <taxon>Chaetothyriomycetidae</taxon>
        <taxon>Chaetothyriales</taxon>
        <taxon>Trichomeriaceae</taxon>
        <taxon>Knufia</taxon>
    </lineage>
</organism>
<accession>A0AAN8IMN8</accession>